<dbReference type="KEGG" id="lab:LA76x_4820"/>
<keyword evidence="2" id="KW-1185">Reference proteome</keyword>
<accession>A0A0S2FH96</accession>
<evidence type="ECO:0000313" key="2">
    <source>
        <dbReference type="Proteomes" id="UP000060787"/>
    </source>
</evidence>
<reference evidence="1 2" key="1">
    <citation type="journal article" date="2015" name="BMC Genomics">
        <title>Comparative genomics and metabolic profiling of the genus Lysobacter.</title>
        <authorList>
            <person name="de Bruijn I."/>
            <person name="Cheng X."/>
            <person name="de Jager V."/>
            <person name="Exposito R.G."/>
            <person name="Watrous J."/>
            <person name="Patel N."/>
            <person name="Postma J."/>
            <person name="Dorrestein P.C."/>
            <person name="Kobayashi D."/>
            <person name="Raaijmakers J.M."/>
        </authorList>
    </citation>
    <scope>NUCLEOTIDE SEQUENCE [LARGE SCALE GENOMIC DNA]</scope>
    <source>
        <strain evidence="1 2">76</strain>
    </source>
</reference>
<name>A0A0S2FH96_LYSAN</name>
<dbReference type="PATRIC" id="fig|84531.8.peg.4811"/>
<dbReference type="AlphaFoldDB" id="A0A0S2FH96"/>
<protein>
    <submittedName>
        <fullName evidence="1">Uncharacterized protein</fullName>
    </submittedName>
</protein>
<dbReference type="EMBL" id="CP011129">
    <property type="protein sequence ID" value="ALN82923.1"/>
    <property type="molecule type" value="Genomic_DNA"/>
</dbReference>
<dbReference type="Proteomes" id="UP000060787">
    <property type="component" value="Chromosome"/>
</dbReference>
<proteinExistence type="predicted"/>
<evidence type="ECO:0000313" key="1">
    <source>
        <dbReference type="EMBL" id="ALN82923.1"/>
    </source>
</evidence>
<organism evidence="1 2">
    <name type="scientific">Lysobacter antibioticus</name>
    <dbReference type="NCBI Taxonomy" id="84531"/>
    <lineage>
        <taxon>Bacteria</taxon>
        <taxon>Pseudomonadati</taxon>
        <taxon>Pseudomonadota</taxon>
        <taxon>Gammaproteobacteria</taxon>
        <taxon>Lysobacterales</taxon>
        <taxon>Lysobacteraceae</taxon>
        <taxon>Lysobacter</taxon>
    </lineage>
</organism>
<sequence>MQGNARNPGLGRGSSLAGQVGEAACVSGRGARTRDALRKPERMQGRAACCELYRHDRSRPRLWSQAARRGVRVENAYALVNTRCA</sequence>
<gene>
    <name evidence="1" type="ORF">LA76x_4820</name>
</gene>